<dbReference type="InterPro" id="IPR001578">
    <property type="entry name" value="Peptidase_C12_UCH"/>
</dbReference>
<evidence type="ECO:0000259" key="9">
    <source>
        <dbReference type="PROSITE" id="PS52048"/>
    </source>
</evidence>
<dbReference type="OrthoDB" id="427186at2759"/>
<feature type="site" description="Important for enzyme activity" evidence="7">
    <location>
        <position position="205"/>
    </location>
</feature>
<keyword evidence="6 7" id="KW-0788">Thiol protease</keyword>
<comment type="caution">
    <text evidence="10">The sequence shown here is derived from an EMBL/GenBank/DDBJ whole genome shotgun (WGS) entry which is preliminary data.</text>
</comment>
<proteinExistence type="inferred from homology"/>
<keyword evidence="5 7" id="KW-0378">Hydrolase</keyword>
<evidence type="ECO:0000256" key="4">
    <source>
        <dbReference type="ARBA" id="ARBA00022786"/>
    </source>
</evidence>
<comment type="similarity">
    <text evidence="2 7 8">Belongs to the peptidase C12 family.</text>
</comment>
<keyword evidence="4 7" id="KW-0833">Ubl conjugation pathway</keyword>
<dbReference type="SUPFAM" id="SSF54001">
    <property type="entry name" value="Cysteine proteinases"/>
    <property type="match status" value="1"/>
</dbReference>
<dbReference type="AlphaFoldDB" id="A0A8K0QRH4"/>
<evidence type="ECO:0000256" key="7">
    <source>
        <dbReference type="PROSITE-ProRule" id="PRU01393"/>
    </source>
</evidence>
<sequence>MNVVGSELSQQYRKHFIPLESNPEVFTELLHKLGVSPALEFQDVLSLDDPELLAFLPRPVLALILVFPTTSSYDNKVYEEDAERQPYSASHDDGDVVFFKQTINNACGLYAILHAICNSEARSELGTRTPEARDSIVGRLEHQCSRLGPDEVALLLETDIELERVYVELAQKGDTEAPGNAEDEVDYHYVCFVKSHEDGHLYQLDGDRKCPIQLGAVPANEDVLSDPCLRVIRGMIAQENENANFNLMALVPAGS</sequence>
<evidence type="ECO:0000256" key="5">
    <source>
        <dbReference type="ARBA" id="ARBA00022801"/>
    </source>
</evidence>
<dbReference type="GO" id="GO:0004843">
    <property type="term" value="F:cysteine-type deubiquitinase activity"/>
    <property type="evidence" value="ECO:0007669"/>
    <property type="project" value="UniProtKB-UniRule"/>
</dbReference>
<comment type="catalytic activity">
    <reaction evidence="1 7 8">
        <text>Thiol-dependent hydrolysis of ester, thioester, amide, peptide and isopeptide bonds formed by the C-terminal Gly of ubiquitin (a 76-residue protein attached to proteins as an intracellular targeting signal).</text>
        <dbReference type="EC" id="3.4.19.12"/>
    </reaction>
</comment>
<organism evidence="10 11">
    <name type="scientific">Paraphoma chrysanthemicola</name>
    <dbReference type="NCBI Taxonomy" id="798071"/>
    <lineage>
        <taxon>Eukaryota</taxon>
        <taxon>Fungi</taxon>
        <taxon>Dikarya</taxon>
        <taxon>Ascomycota</taxon>
        <taxon>Pezizomycotina</taxon>
        <taxon>Dothideomycetes</taxon>
        <taxon>Pleosporomycetidae</taxon>
        <taxon>Pleosporales</taxon>
        <taxon>Pleosporineae</taxon>
        <taxon>Phaeosphaeriaceae</taxon>
        <taxon>Paraphoma</taxon>
    </lineage>
</organism>
<evidence type="ECO:0000256" key="6">
    <source>
        <dbReference type="ARBA" id="ARBA00022807"/>
    </source>
</evidence>
<evidence type="ECO:0000313" key="10">
    <source>
        <dbReference type="EMBL" id="KAH7067166.1"/>
    </source>
</evidence>
<dbReference type="InterPro" id="IPR038765">
    <property type="entry name" value="Papain-like_cys_pep_sf"/>
</dbReference>
<evidence type="ECO:0000256" key="8">
    <source>
        <dbReference type="RuleBase" id="RU361215"/>
    </source>
</evidence>
<feature type="active site" description="Nucleophile" evidence="7">
    <location>
        <position position="107"/>
    </location>
</feature>
<evidence type="ECO:0000313" key="11">
    <source>
        <dbReference type="Proteomes" id="UP000813461"/>
    </source>
</evidence>
<dbReference type="PANTHER" id="PTHR10589">
    <property type="entry name" value="UBIQUITIN CARBOXYL-TERMINAL HYDROLASE"/>
    <property type="match status" value="1"/>
</dbReference>
<dbReference type="CDD" id="cd09616">
    <property type="entry name" value="Peptidase_C12_UCH_L1_L3"/>
    <property type="match status" value="1"/>
</dbReference>
<evidence type="ECO:0000256" key="2">
    <source>
        <dbReference type="ARBA" id="ARBA00009326"/>
    </source>
</evidence>
<dbReference type="PRINTS" id="PR00707">
    <property type="entry name" value="UBCTHYDRLASE"/>
</dbReference>
<dbReference type="GO" id="GO:0016579">
    <property type="term" value="P:protein deubiquitination"/>
    <property type="evidence" value="ECO:0007669"/>
    <property type="project" value="TreeGrafter"/>
</dbReference>
<dbReference type="Proteomes" id="UP000813461">
    <property type="component" value="Unassembled WGS sequence"/>
</dbReference>
<evidence type="ECO:0000256" key="1">
    <source>
        <dbReference type="ARBA" id="ARBA00000707"/>
    </source>
</evidence>
<dbReference type="EC" id="3.4.19.12" evidence="8"/>
<feature type="site" description="Transition state stabilizer" evidence="7">
    <location>
        <position position="101"/>
    </location>
</feature>
<evidence type="ECO:0000256" key="3">
    <source>
        <dbReference type="ARBA" id="ARBA00022670"/>
    </source>
</evidence>
<dbReference type="InterPro" id="IPR036959">
    <property type="entry name" value="Peptidase_C12_UCH_sf"/>
</dbReference>
<dbReference type="GO" id="GO:0005737">
    <property type="term" value="C:cytoplasm"/>
    <property type="evidence" value="ECO:0007669"/>
    <property type="project" value="TreeGrafter"/>
</dbReference>
<accession>A0A8K0QRH4</accession>
<dbReference type="Pfam" id="PF01088">
    <property type="entry name" value="Peptidase_C12"/>
    <property type="match status" value="1"/>
</dbReference>
<keyword evidence="11" id="KW-1185">Reference proteome</keyword>
<name>A0A8K0QRH4_9PLEO</name>
<protein>
    <recommendedName>
        <fullName evidence="8">Ubiquitin carboxyl-terminal hydrolase</fullName>
        <ecNumber evidence="8">3.4.19.12</ecNumber>
    </recommendedName>
</protein>
<feature type="domain" description="UCH catalytic" evidence="9">
    <location>
        <begin position="15"/>
        <end position="252"/>
    </location>
</feature>
<dbReference type="FunFam" id="3.40.532.10:FF:000006">
    <property type="entry name" value="Ubiquitin carboxyl-terminal hydrolase"/>
    <property type="match status" value="1"/>
</dbReference>
<gene>
    <name evidence="10" type="ORF">FB567DRAFT_458180</name>
</gene>
<dbReference type="PANTHER" id="PTHR10589:SF17">
    <property type="entry name" value="UBIQUITIN CARBOXYL-TERMINAL HYDROLASE"/>
    <property type="match status" value="1"/>
</dbReference>
<dbReference type="PROSITE" id="PS52048">
    <property type="entry name" value="UCH_DOMAIN"/>
    <property type="match status" value="1"/>
</dbReference>
<keyword evidence="3 7" id="KW-0645">Protease</keyword>
<feature type="active site" description="Proton donor" evidence="7">
    <location>
        <position position="188"/>
    </location>
</feature>
<reference evidence="10" key="1">
    <citation type="journal article" date="2021" name="Nat. Commun.">
        <title>Genetic determinants of endophytism in the Arabidopsis root mycobiome.</title>
        <authorList>
            <person name="Mesny F."/>
            <person name="Miyauchi S."/>
            <person name="Thiergart T."/>
            <person name="Pickel B."/>
            <person name="Atanasova L."/>
            <person name="Karlsson M."/>
            <person name="Huettel B."/>
            <person name="Barry K.W."/>
            <person name="Haridas S."/>
            <person name="Chen C."/>
            <person name="Bauer D."/>
            <person name="Andreopoulos W."/>
            <person name="Pangilinan J."/>
            <person name="LaButti K."/>
            <person name="Riley R."/>
            <person name="Lipzen A."/>
            <person name="Clum A."/>
            <person name="Drula E."/>
            <person name="Henrissat B."/>
            <person name="Kohler A."/>
            <person name="Grigoriev I.V."/>
            <person name="Martin F.M."/>
            <person name="Hacquard S."/>
        </authorList>
    </citation>
    <scope>NUCLEOTIDE SEQUENCE</scope>
    <source>
        <strain evidence="10">MPI-SDFR-AT-0120</strain>
    </source>
</reference>
<dbReference type="EMBL" id="JAGMVJ010000035">
    <property type="protein sequence ID" value="KAH7067166.1"/>
    <property type="molecule type" value="Genomic_DNA"/>
</dbReference>
<dbReference type="Gene3D" id="3.40.532.10">
    <property type="entry name" value="Peptidase C12, ubiquitin carboxyl-terminal hydrolase"/>
    <property type="match status" value="1"/>
</dbReference>
<dbReference type="GO" id="GO:0006511">
    <property type="term" value="P:ubiquitin-dependent protein catabolic process"/>
    <property type="evidence" value="ECO:0007669"/>
    <property type="project" value="UniProtKB-UniRule"/>
</dbReference>